<feature type="chain" id="PRO_5039130666" evidence="5">
    <location>
        <begin position="26"/>
        <end position="419"/>
    </location>
</feature>
<dbReference type="PANTHER" id="PTHR39192">
    <property type="entry name" value="IRON UPTAKE SYSTEM COMPONENT EFEO"/>
    <property type="match status" value="1"/>
</dbReference>
<comment type="caution">
    <text evidence="7">The sequence shown here is derived from an EMBL/GenBank/DDBJ whole genome shotgun (WGS) entry which is preliminary data.</text>
</comment>
<protein>
    <submittedName>
        <fullName evidence="7">EfeM/EfeO family lipoprotein</fullName>
    </submittedName>
</protein>
<dbReference type="Proteomes" id="UP000320244">
    <property type="component" value="Unassembled WGS sequence"/>
</dbReference>
<evidence type="ECO:0000256" key="2">
    <source>
        <dbReference type="ARBA" id="ARBA00005989"/>
    </source>
</evidence>
<evidence type="ECO:0000256" key="5">
    <source>
        <dbReference type="SAM" id="SignalP"/>
    </source>
</evidence>
<accession>A0A563E1S5</accession>
<dbReference type="PANTHER" id="PTHR39192:SF1">
    <property type="entry name" value="IRON UPTAKE SYSTEM COMPONENT EFEO"/>
    <property type="match status" value="1"/>
</dbReference>
<keyword evidence="8" id="KW-1185">Reference proteome</keyword>
<dbReference type="EMBL" id="VCQV01000011">
    <property type="protein sequence ID" value="TWP36487.1"/>
    <property type="molecule type" value="Genomic_DNA"/>
</dbReference>
<name>A0A563E1S5_9MICO</name>
<evidence type="ECO:0000256" key="4">
    <source>
        <dbReference type="SAM" id="MobiDB-lite"/>
    </source>
</evidence>
<comment type="subcellular location">
    <subcellularLocation>
        <location evidence="1">Cell envelope</location>
    </subcellularLocation>
</comment>
<dbReference type="OrthoDB" id="7348379at2"/>
<evidence type="ECO:0000313" key="8">
    <source>
        <dbReference type="Proteomes" id="UP000320244"/>
    </source>
</evidence>
<feature type="region of interest" description="Disordered" evidence="4">
    <location>
        <begin position="30"/>
        <end position="49"/>
    </location>
</feature>
<dbReference type="InterPro" id="IPR050894">
    <property type="entry name" value="EfeM/EfeO_iron_uptake"/>
</dbReference>
<dbReference type="GO" id="GO:0030313">
    <property type="term" value="C:cell envelope"/>
    <property type="evidence" value="ECO:0007669"/>
    <property type="project" value="UniProtKB-SubCell"/>
</dbReference>
<reference evidence="7 8" key="2">
    <citation type="submission" date="2019-08" db="EMBL/GenBank/DDBJ databases">
        <title>Jejuicoccus antrihumi gen. nov., sp. nov., a new member of the family Dermacoccaceae isolated from a cave.</title>
        <authorList>
            <person name="Schumann P."/>
            <person name="Kim I.S."/>
        </authorList>
    </citation>
    <scope>NUCLEOTIDE SEQUENCE [LARGE SCALE GENOMIC DNA]</scope>
    <source>
        <strain evidence="7 8">C5-26</strain>
    </source>
</reference>
<dbReference type="CDD" id="cd14656">
    <property type="entry name" value="Imelysin-like_EfeO"/>
    <property type="match status" value="1"/>
</dbReference>
<reference evidence="7 8" key="1">
    <citation type="submission" date="2019-05" db="EMBL/GenBank/DDBJ databases">
        <authorList>
            <person name="Lee S.D."/>
        </authorList>
    </citation>
    <scope>NUCLEOTIDE SEQUENCE [LARGE SCALE GENOMIC DNA]</scope>
    <source>
        <strain evidence="7 8">C5-26</strain>
    </source>
</reference>
<dbReference type="AlphaFoldDB" id="A0A563E1S5"/>
<dbReference type="Gene3D" id="1.20.1420.20">
    <property type="entry name" value="M75 peptidase, HXXE motif"/>
    <property type="match status" value="1"/>
</dbReference>
<gene>
    <name evidence="7" type="ORF">FGL98_09730</name>
</gene>
<feature type="compositionally biased region" description="Low complexity" evidence="4">
    <location>
        <begin position="35"/>
        <end position="48"/>
    </location>
</feature>
<evidence type="ECO:0000313" key="7">
    <source>
        <dbReference type="EMBL" id="TWP36487.1"/>
    </source>
</evidence>
<evidence type="ECO:0000259" key="6">
    <source>
        <dbReference type="Pfam" id="PF09375"/>
    </source>
</evidence>
<dbReference type="NCBIfam" id="NF041757">
    <property type="entry name" value="EfeO"/>
    <property type="match status" value="1"/>
</dbReference>
<keyword evidence="7" id="KW-0449">Lipoprotein</keyword>
<organism evidence="7 8">
    <name type="scientific">Leekyejoonella antrihumi</name>
    <dbReference type="NCBI Taxonomy" id="1660198"/>
    <lineage>
        <taxon>Bacteria</taxon>
        <taxon>Bacillati</taxon>
        <taxon>Actinomycetota</taxon>
        <taxon>Actinomycetes</taxon>
        <taxon>Micrococcales</taxon>
        <taxon>Dermacoccaceae</taxon>
        <taxon>Leekyejoonella</taxon>
    </lineage>
</organism>
<feature type="domain" description="Imelysin-like" evidence="6">
    <location>
        <begin position="167"/>
        <end position="410"/>
    </location>
</feature>
<dbReference type="InterPro" id="IPR038352">
    <property type="entry name" value="Imelysin_sf"/>
</dbReference>
<dbReference type="InterPro" id="IPR034981">
    <property type="entry name" value="Imelysin-like_EfeO/Algp7"/>
</dbReference>
<comment type="similarity">
    <text evidence="2">Belongs to the EfeM/EfeO family.</text>
</comment>
<dbReference type="InterPro" id="IPR053377">
    <property type="entry name" value="Iron_uptake_EfeM/EfeO"/>
</dbReference>
<sequence>MSVSLSPRRSTVACTVTLAAGLALTACGGGSPNDSSSTTAGATASGAAPVSQGASQVNITLTNDGDADTCEIDHPSAKAGAVTFTVINKSATAITEVELQSNQRIIGEKENLAPGLAPVKFTATLTGGTYQVYCPGAKQAMQDFSVTGQATGPTAGSVQAVLAKGTSGYGVYVAGVIGDMGTAVTTLKKAVDSGNVADAKAKYALARPFYEKIESDVDGFVLPGSDPTSNKGNLDYLIDMRGSNLDPEVGWHGFHAIERDLWKNGKITAGTKKQAAALQTDVKTLGKLSEGLTYKPEDLANGAAGLLEEVQTTKIKGEEEAFSHLDLVDFEANVEGAQQAFAFLKPGLTEIDPTLTKTVTAQFKVVERLLDKYRDPSKPGGLVAWTPELRQADAPMLSKSVQGLQDPLSRMAEKVATAQ</sequence>
<evidence type="ECO:0000256" key="1">
    <source>
        <dbReference type="ARBA" id="ARBA00004196"/>
    </source>
</evidence>
<dbReference type="InterPro" id="IPR018976">
    <property type="entry name" value="Imelysin-like"/>
</dbReference>
<proteinExistence type="inferred from homology"/>
<evidence type="ECO:0000256" key="3">
    <source>
        <dbReference type="ARBA" id="ARBA00022729"/>
    </source>
</evidence>
<keyword evidence="3 5" id="KW-0732">Signal</keyword>
<feature type="signal peptide" evidence="5">
    <location>
        <begin position="1"/>
        <end position="25"/>
    </location>
</feature>
<dbReference type="Pfam" id="PF09375">
    <property type="entry name" value="Peptidase_M75"/>
    <property type="match status" value="1"/>
</dbReference>